<evidence type="ECO:0000313" key="4">
    <source>
        <dbReference type="EMBL" id="OUI86761.1"/>
    </source>
</evidence>
<dbReference type="GeneID" id="89478275"/>
<reference evidence="4 7" key="2">
    <citation type="submission" date="2014-06" db="EMBL/GenBank/DDBJ databases">
        <authorList>
            <person name="Ju J."/>
            <person name="Zhang J."/>
        </authorList>
    </citation>
    <scope>NUCLEOTIDE SEQUENCE [LARGE SCALE GENOMIC DNA]</scope>
    <source>
        <strain evidence="4">DmW_042</strain>
    </source>
</reference>
<dbReference type="RefSeq" id="WP_035382548.1">
    <property type="nucleotide sequence ID" value="NZ_JACAOJ010000037.1"/>
</dbReference>
<dbReference type="STRING" id="104102.AtDm6_3617"/>
<dbReference type="Proteomes" id="UP000075411">
    <property type="component" value="Unassembled WGS sequence"/>
</dbReference>
<reference evidence="2 5" key="1">
    <citation type="submission" date="2014-06" db="EMBL/GenBank/DDBJ databases">
        <title>Functional and comparative genomic analyses of the Drosophila gut microbiota identify candidate symbiosis factors.</title>
        <authorList>
            <person name="Newell P.D."/>
            <person name="Chaston J.M."/>
            <person name="Douglas A.E."/>
        </authorList>
    </citation>
    <scope>NUCLEOTIDE SEQUENCE [LARGE SCALE GENOMIC DNA]</scope>
    <source>
        <strain evidence="2 5">DmCS_006</strain>
    </source>
</reference>
<evidence type="ECO:0000313" key="3">
    <source>
        <dbReference type="EMBL" id="KXV57537.1"/>
    </source>
</evidence>
<proteinExistence type="predicted"/>
<dbReference type="PATRIC" id="fig|104102.12.peg.439"/>
<reference evidence="3 6" key="3">
    <citation type="submission" date="2015-06" db="EMBL/GenBank/DDBJ databases">
        <title>Improved classification and identification of acetic acid bacteria using matrix-assisted laser desorption/ionization time-of-flight mass spectrometry; Gluconobacter nephelii and Gluconobacter uchimurae are later heterotypic synonyms of Gluconobacter japonicus and Gluconobacter oxydans, respectively.</title>
        <authorList>
            <person name="Li L."/>
            <person name="Cleenwerck I."/>
            <person name="De Vuyst L."/>
            <person name="Vandamme P."/>
        </authorList>
    </citation>
    <scope>NUCLEOTIDE SEQUENCE [LARGE SCALE GENOMIC DNA]</scope>
    <source>
        <strain evidence="3 6">LMG 1663</strain>
    </source>
</reference>
<dbReference type="EMBL" id="JOKM01000123">
    <property type="protein sequence ID" value="KGB20610.1"/>
    <property type="molecule type" value="Genomic_DNA"/>
</dbReference>
<evidence type="ECO:0000256" key="1">
    <source>
        <dbReference type="SAM" id="MobiDB-lite"/>
    </source>
</evidence>
<dbReference type="Gene3D" id="1.10.357.10">
    <property type="entry name" value="Tetracycline Repressor, domain 2"/>
    <property type="match status" value="1"/>
</dbReference>
<gene>
    <name evidence="3" type="ORF">AD947_08545</name>
    <name evidence="2" type="ORF">AtDm6_3617</name>
    <name evidence="4" type="ORF">HC62_02675</name>
</gene>
<dbReference type="Proteomes" id="UP000029448">
    <property type="component" value="Unassembled WGS sequence"/>
</dbReference>
<dbReference type="OrthoDB" id="7828598at2"/>
<protein>
    <submittedName>
        <fullName evidence="3">TetR family transcriptional regulator</fullName>
    </submittedName>
</protein>
<name>A0A094YF08_9PROT</name>
<evidence type="ECO:0000313" key="7">
    <source>
        <dbReference type="Proteomes" id="UP000194565"/>
    </source>
</evidence>
<accession>A0A094YF08</accession>
<keyword evidence="5" id="KW-1185">Reference proteome</keyword>
<dbReference type="AlphaFoldDB" id="A0A094YF08"/>
<sequence length="214" mass="23245">MDTDDFDTTLLAAAMAQAEQGGWSSVSLLDAARTAGLPLPETRERFPFRASVLLRLGRIADDSALADDTATGSSRERLFDLLMRRLDVFQQYRNGIKAVLRTLPFDPPLALLLGGATLESMRWMADAAGISTTGLGGLVRVNMVVGVWTHTLRTWEKDDSEDMGTTMAALDQALDKAARFRLFPADTGLSEGGLPDLEFAEPEPPQPPHAENTL</sequence>
<dbReference type="Proteomes" id="UP000194565">
    <property type="component" value="Unassembled WGS sequence"/>
</dbReference>
<organism evidence="2 5">
    <name type="scientific">Acetobacter tropicalis</name>
    <dbReference type="NCBI Taxonomy" id="104102"/>
    <lineage>
        <taxon>Bacteria</taxon>
        <taxon>Pseudomonadati</taxon>
        <taxon>Pseudomonadota</taxon>
        <taxon>Alphaproteobacteria</taxon>
        <taxon>Acetobacterales</taxon>
        <taxon>Acetobacteraceae</taxon>
        <taxon>Acetobacter</taxon>
    </lineage>
</organism>
<comment type="caution">
    <text evidence="2">The sequence shown here is derived from an EMBL/GenBank/DDBJ whole genome shotgun (WGS) entry which is preliminary data.</text>
</comment>
<evidence type="ECO:0000313" key="5">
    <source>
        <dbReference type="Proteomes" id="UP000029448"/>
    </source>
</evidence>
<evidence type="ECO:0000313" key="2">
    <source>
        <dbReference type="EMBL" id="KGB20610.1"/>
    </source>
</evidence>
<feature type="region of interest" description="Disordered" evidence="1">
    <location>
        <begin position="187"/>
        <end position="214"/>
    </location>
</feature>
<evidence type="ECO:0000313" key="6">
    <source>
        <dbReference type="Proteomes" id="UP000075411"/>
    </source>
</evidence>
<dbReference type="EMBL" id="JOMM01000014">
    <property type="protein sequence ID" value="OUI86761.1"/>
    <property type="molecule type" value="Genomic_DNA"/>
</dbReference>
<dbReference type="EMBL" id="LHZT01000120">
    <property type="protein sequence ID" value="KXV57537.1"/>
    <property type="molecule type" value="Genomic_DNA"/>
</dbReference>